<dbReference type="Gene3D" id="1.20.1250.20">
    <property type="entry name" value="MFS general substrate transporter like domains"/>
    <property type="match status" value="1"/>
</dbReference>
<dbReference type="PRINTS" id="PR01036">
    <property type="entry name" value="TCRTETB"/>
</dbReference>
<evidence type="ECO:0000256" key="3">
    <source>
        <dbReference type="ARBA" id="ARBA00022475"/>
    </source>
</evidence>
<feature type="transmembrane region" description="Helical" evidence="7">
    <location>
        <begin position="170"/>
        <end position="189"/>
    </location>
</feature>
<evidence type="ECO:0000256" key="6">
    <source>
        <dbReference type="ARBA" id="ARBA00023136"/>
    </source>
</evidence>
<keyword evidence="2" id="KW-0813">Transport</keyword>
<feature type="transmembrane region" description="Helical" evidence="7">
    <location>
        <begin position="319"/>
        <end position="339"/>
    </location>
</feature>
<dbReference type="GO" id="GO:0005886">
    <property type="term" value="C:plasma membrane"/>
    <property type="evidence" value="ECO:0007669"/>
    <property type="project" value="UniProtKB-SubCell"/>
</dbReference>
<evidence type="ECO:0000256" key="4">
    <source>
        <dbReference type="ARBA" id="ARBA00022692"/>
    </source>
</evidence>
<evidence type="ECO:0000259" key="8">
    <source>
        <dbReference type="PROSITE" id="PS50850"/>
    </source>
</evidence>
<dbReference type="PANTHER" id="PTHR23517:SF3">
    <property type="entry name" value="INTEGRAL MEMBRANE TRANSPORT PROTEIN"/>
    <property type="match status" value="1"/>
</dbReference>
<dbReference type="InterPro" id="IPR020846">
    <property type="entry name" value="MFS_dom"/>
</dbReference>
<dbReference type="InterPro" id="IPR050171">
    <property type="entry name" value="MFS_Transporters"/>
</dbReference>
<evidence type="ECO:0000256" key="1">
    <source>
        <dbReference type="ARBA" id="ARBA00004651"/>
    </source>
</evidence>
<feature type="transmembrane region" description="Helical" evidence="7">
    <location>
        <begin position="87"/>
        <end position="108"/>
    </location>
</feature>
<gene>
    <name evidence="9" type="ORF">CK510_20115</name>
</gene>
<keyword evidence="10" id="KW-1185">Reference proteome</keyword>
<comment type="caution">
    <text evidence="9">The sequence shown here is derived from an EMBL/GenBank/DDBJ whole genome shotgun (WGS) entry which is preliminary data.</text>
</comment>
<feature type="domain" description="Major facilitator superfamily (MFS) profile" evidence="8">
    <location>
        <begin position="13"/>
        <end position="402"/>
    </location>
</feature>
<evidence type="ECO:0000313" key="9">
    <source>
        <dbReference type="EMBL" id="PAX52286.1"/>
    </source>
</evidence>
<dbReference type="PANTHER" id="PTHR23517">
    <property type="entry name" value="RESISTANCE PROTEIN MDTM, PUTATIVE-RELATED-RELATED"/>
    <property type="match status" value="1"/>
</dbReference>
<dbReference type="GO" id="GO:0022857">
    <property type="term" value="F:transmembrane transporter activity"/>
    <property type="evidence" value="ECO:0007669"/>
    <property type="project" value="InterPro"/>
</dbReference>
<sequence>MSSLSKQINSKNTNNFVFDSKFFLIISISMIAISGVLSINPVVPKIAQSLNVAPQNIGMIMTIFLIPTTFGSLIFGALADRFGRKKILIPSLLLFGIGGILCASATNFHSLLEWRFLTGIGAASLEAIELTLISDLYSGKMLTSAMGMNAAMIGVAATFYPLIGGMLAEFSWRYVFLLSILAFPIALIISTKLKLPTKQSSTQELNLKSYLNTTWKNIQNPKVIGLLFTVFSMFIIELGAFYIYLPMYAGTTLHASGTEIGIILSIESIAFAIAASQLGILTRLFSERSLISFGFLICGLSLLVMPLIHSIWLLVTPCIIFGISQALALPSLQSMLAAIAPEGHRASFMALNVTVQSLGRALGPLFAGVSFGIWGIQGVFYANALLAIITVIIFNFLFSYKTRPHTY</sequence>
<feature type="transmembrane region" description="Helical" evidence="7">
    <location>
        <begin position="260"/>
        <end position="281"/>
    </location>
</feature>
<feature type="transmembrane region" description="Helical" evidence="7">
    <location>
        <begin position="21"/>
        <end position="39"/>
    </location>
</feature>
<organism evidence="9 10">
    <name type="scientific">Brunnivagina elsteri CCALA 953</name>
    <dbReference type="NCBI Taxonomy" id="987040"/>
    <lineage>
        <taxon>Bacteria</taxon>
        <taxon>Bacillati</taxon>
        <taxon>Cyanobacteriota</taxon>
        <taxon>Cyanophyceae</taxon>
        <taxon>Nostocales</taxon>
        <taxon>Calotrichaceae</taxon>
        <taxon>Brunnivagina</taxon>
    </lineage>
</organism>
<evidence type="ECO:0000313" key="10">
    <source>
        <dbReference type="Proteomes" id="UP000218238"/>
    </source>
</evidence>
<name>A0A2A2TF40_9CYAN</name>
<dbReference type="OrthoDB" id="9793283at2"/>
<dbReference type="Pfam" id="PF07690">
    <property type="entry name" value="MFS_1"/>
    <property type="match status" value="1"/>
</dbReference>
<protein>
    <submittedName>
        <fullName evidence="9">MFS transporter</fullName>
    </submittedName>
</protein>
<dbReference type="Proteomes" id="UP000218238">
    <property type="component" value="Unassembled WGS sequence"/>
</dbReference>
<keyword evidence="3" id="KW-1003">Cell membrane</keyword>
<accession>A0A2A2TF40</accession>
<evidence type="ECO:0000256" key="5">
    <source>
        <dbReference type="ARBA" id="ARBA00022989"/>
    </source>
</evidence>
<feature type="transmembrane region" description="Helical" evidence="7">
    <location>
        <begin position="380"/>
        <end position="398"/>
    </location>
</feature>
<keyword evidence="6 7" id="KW-0472">Membrane</keyword>
<feature type="transmembrane region" description="Helical" evidence="7">
    <location>
        <begin position="223"/>
        <end position="245"/>
    </location>
</feature>
<evidence type="ECO:0000256" key="7">
    <source>
        <dbReference type="SAM" id="Phobius"/>
    </source>
</evidence>
<dbReference type="InterPro" id="IPR036259">
    <property type="entry name" value="MFS_trans_sf"/>
</dbReference>
<feature type="transmembrane region" description="Helical" evidence="7">
    <location>
        <begin position="59"/>
        <end position="80"/>
    </location>
</feature>
<dbReference type="RefSeq" id="WP_095723393.1">
    <property type="nucleotide sequence ID" value="NZ_NTFS01000257.1"/>
</dbReference>
<keyword evidence="5 7" id="KW-1133">Transmembrane helix</keyword>
<dbReference type="PROSITE" id="PS50850">
    <property type="entry name" value="MFS"/>
    <property type="match status" value="1"/>
</dbReference>
<dbReference type="CDD" id="cd17474">
    <property type="entry name" value="MFS_YfmO_like"/>
    <property type="match status" value="1"/>
</dbReference>
<feature type="transmembrane region" description="Helical" evidence="7">
    <location>
        <begin position="293"/>
        <end position="313"/>
    </location>
</feature>
<dbReference type="SUPFAM" id="SSF103473">
    <property type="entry name" value="MFS general substrate transporter"/>
    <property type="match status" value="1"/>
</dbReference>
<dbReference type="EMBL" id="NTFS01000257">
    <property type="protein sequence ID" value="PAX52286.1"/>
    <property type="molecule type" value="Genomic_DNA"/>
</dbReference>
<keyword evidence="4 7" id="KW-0812">Transmembrane</keyword>
<evidence type="ECO:0000256" key="2">
    <source>
        <dbReference type="ARBA" id="ARBA00022448"/>
    </source>
</evidence>
<proteinExistence type="predicted"/>
<reference evidence="9 10" key="1">
    <citation type="submission" date="2017-08" db="EMBL/GenBank/DDBJ databases">
        <title>Draft genome sequence of filamentous cyanobacterium Calothrix elsteri CCALA 953.</title>
        <authorList>
            <person name="Gagunashvili A.N."/>
            <person name="Elster J."/>
            <person name="Andresson O.S."/>
        </authorList>
    </citation>
    <scope>NUCLEOTIDE SEQUENCE [LARGE SCALE GENOMIC DNA]</scope>
    <source>
        <strain evidence="9 10">CCALA 953</strain>
    </source>
</reference>
<comment type="subcellular location">
    <subcellularLocation>
        <location evidence="1">Cell membrane</location>
        <topology evidence="1">Multi-pass membrane protein</topology>
    </subcellularLocation>
</comment>
<dbReference type="InterPro" id="IPR011701">
    <property type="entry name" value="MFS"/>
</dbReference>
<feature type="transmembrane region" description="Helical" evidence="7">
    <location>
        <begin position="145"/>
        <end position="164"/>
    </location>
</feature>
<dbReference type="AlphaFoldDB" id="A0A2A2TF40"/>